<dbReference type="InterPro" id="IPR027417">
    <property type="entry name" value="P-loop_NTPase"/>
</dbReference>
<dbReference type="PANTHER" id="PTHR42711:SF17">
    <property type="entry name" value="ABC TRANSPORTER ATP-BINDING PROTEIN"/>
    <property type="match status" value="1"/>
</dbReference>
<feature type="transmembrane region" description="Helical" evidence="8">
    <location>
        <begin position="338"/>
        <end position="365"/>
    </location>
</feature>
<name>A0A2H6LBX4_9NOSO</name>
<dbReference type="GO" id="GO:0005524">
    <property type="term" value="F:ATP binding"/>
    <property type="evidence" value="ECO:0007669"/>
    <property type="project" value="UniProtKB-KW"/>
</dbReference>
<dbReference type="EMBL" id="BDGE01000008">
    <property type="protein sequence ID" value="GBE90719.1"/>
    <property type="molecule type" value="Genomic_DNA"/>
</dbReference>
<keyword evidence="7 8" id="KW-0472">Membrane</keyword>
<dbReference type="PROSITE" id="PS50893">
    <property type="entry name" value="ABC_TRANSPORTER_2"/>
    <property type="match status" value="1"/>
</dbReference>
<evidence type="ECO:0000256" key="6">
    <source>
        <dbReference type="ARBA" id="ARBA00022989"/>
    </source>
</evidence>
<dbReference type="Gene3D" id="3.40.50.300">
    <property type="entry name" value="P-loop containing nucleotide triphosphate hydrolases"/>
    <property type="match status" value="1"/>
</dbReference>
<sequence length="489" mass="54840">MNLIEVRQVCKTVYQGFQKKRVLNKIDFFVEKGEFVVLLGENGAGKTTLLNLILGILQPSEGEVKLMGLSPEESSARTSVGAVLQKTNVPPNLKVKELVQLVCSYYPNSQTVVDILKKVGLEDQSEAWASQLCGGETQRLFFALALVGNPELLILDEPTKHLDAKGDELFWQEIRRYREQGVTILMITHSQSDLKELSQLATRYVTLHKFNEALTEGQLTESESIKSQEDILVKCKNQEKPQKEIVIHPQNVVFIFLQQIWVEIIQLLRTPLFLLGIILFACCITVIPFQGEVAKQALLSFSVLILLTISIERLGKRVSVERAEGWLKLLRVTPLPPIVYIAAKLVTTLLISAITITLIMILGVWRLKIDTDIEQVLLIFFSLVLGVIPFAVFGLALSYLTQPKSYDSIAGLSIPLGLASCGALPLTHPHFLEDVVAFSPFYHYRELTLWAAGLSYDQHLSLHLLWLLWAGGVFGFMAVWAYKRDSVIQ</sequence>
<dbReference type="GO" id="GO:0140359">
    <property type="term" value="F:ABC-type transporter activity"/>
    <property type="evidence" value="ECO:0007669"/>
    <property type="project" value="InterPro"/>
</dbReference>
<dbReference type="Pfam" id="PF12698">
    <property type="entry name" value="ABC2_membrane_3"/>
    <property type="match status" value="1"/>
</dbReference>
<keyword evidence="11" id="KW-1185">Reference proteome</keyword>
<evidence type="ECO:0000256" key="7">
    <source>
        <dbReference type="ARBA" id="ARBA00023136"/>
    </source>
</evidence>
<dbReference type="Proteomes" id="UP000236527">
    <property type="component" value="Unassembled WGS sequence"/>
</dbReference>
<dbReference type="InterPro" id="IPR050763">
    <property type="entry name" value="ABC_transporter_ATP-binding"/>
</dbReference>
<dbReference type="GO" id="GO:0016887">
    <property type="term" value="F:ATP hydrolysis activity"/>
    <property type="evidence" value="ECO:0007669"/>
    <property type="project" value="InterPro"/>
</dbReference>
<keyword evidence="4" id="KW-0547">Nucleotide-binding</keyword>
<dbReference type="InterPro" id="IPR003439">
    <property type="entry name" value="ABC_transporter-like_ATP-bd"/>
</dbReference>
<evidence type="ECO:0000256" key="5">
    <source>
        <dbReference type="ARBA" id="ARBA00022840"/>
    </source>
</evidence>
<proteinExistence type="predicted"/>
<dbReference type="CDD" id="cd03230">
    <property type="entry name" value="ABC_DR_subfamily_A"/>
    <property type="match status" value="1"/>
</dbReference>
<dbReference type="PANTHER" id="PTHR42711">
    <property type="entry name" value="ABC TRANSPORTER ATP-BINDING PROTEIN"/>
    <property type="match status" value="1"/>
</dbReference>
<evidence type="ECO:0000313" key="11">
    <source>
        <dbReference type="Proteomes" id="UP000236527"/>
    </source>
</evidence>
<evidence type="ECO:0000256" key="3">
    <source>
        <dbReference type="ARBA" id="ARBA00022692"/>
    </source>
</evidence>
<dbReference type="GO" id="GO:0016020">
    <property type="term" value="C:membrane"/>
    <property type="evidence" value="ECO:0007669"/>
    <property type="project" value="UniProtKB-SubCell"/>
</dbReference>
<keyword evidence="2" id="KW-0813">Transport</keyword>
<evidence type="ECO:0000256" key="4">
    <source>
        <dbReference type="ARBA" id="ARBA00022741"/>
    </source>
</evidence>
<dbReference type="SMART" id="SM00382">
    <property type="entry name" value="AAA"/>
    <property type="match status" value="1"/>
</dbReference>
<evidence type="ECO:0000259" key="9">
    <source>
        <dbReference type="PROSITE" id="PS50893"/>
    </source>
</evidence>
<dbReference type="InterPro" id="IPR013525">
    <property type="entry name" value="ABC2_TM"/>
</dbReference>
<keyword evidence="6 8" id="KW-1133">Transmembrane helix</keyword>
<feature type="transmembrane region" description="Helical" evidence="8">
    <location>
        <begin position="464"/>
        <end position="482"/>
    </location>
</feature>
<keyword evidence="5" id="KW-0067">ATP-binding</keyword>
<evidence type="ECO:0000256" key="8">
    <source>
        <dbReference type="SAM" id="Phobius"/>
    </source>
</evidence>
<reference evidence="11" key="1">
    <citation type="journal article" date="2018" name="Genome Announc.">
        <title>Draft Genome Sequence of the Nitrogen-Fixing and Hormogonia-Inducing Cyanobacterium Nostoc cycadae Strain WK-1, Isolated from the Coralloid Roots of Cycas revoluta.</title>
        <authorList>
            <person name="Kanesaki Y."/>
            <person name="Hirose M."/>
            <person name="Hirose Y."/>
            <person name="Fujisawa T."/>
            <person name="Nakamura Y."/>
            <person name="Watanabe S."/>
            <person name="Matsunaga S."/>
            <person name="Uchida H."/>
            <person name="Murakami A."/>
        </authorList>
    </citation>
    <scope>NUCLEOTIDE SEQUENCE [LARGE SCALE GENOMIC DNA]</scope>
    <source>
        <strain evidence="11">WK-1</strain>
    </source>
</reference>
<keyword evidence="3 8" id="KW-0812">Transmembrane</keyword>
<comment type="caution">
    <text evidence="10">The sequence shown here is derived from an EMBL/GenBank/DDBJ whole genome shotgun (WGS) entry which is preliminary data.</text>
</comment>
<feature type="domain" description="ABC transporter" evidence="9">
    <location>
        <begin position="4"/>
        <end position="235"/>
    </location>
</feature>
<feature type="transmembrane region" description="Helical" evidence="8">
    <location>
        <begin position="377"/>
        <end position="397"/>
    </location>
</feature>
<dbReference type="AlphaFoldDB" id="A0A2H6LBX4"/>
<comment type="subcellular location">
    <subcellularLocation>
        <location evidence="1">Membrane</location>
        <topology evidence="1">Multi-pass membrane protein</topology>
    </subcellularLocation>
</comment>
<dbReference type="Pfam" id="PF00005">
    <property type="entry name" value="ABC_tran"/>
    <property type="match status" value="1"/>
</dbReference>
<protein>
    <submittedName>
        <fullName evidence="10">ABC transporter family protein</fullName>
    </submittedName>
</protein>
<accession>A0A2H6LBX4</accession>
<evidence type="ECO:0000256" key="2">
    <source>
        <dbReference type="ARBA" id="ARBA00022448"/>
    </source>
</evidence>
<evidence type="ECO:0000256" key="1">
    <source>
        <dbReference type="ARBA" id="ARBA00004141"/>
    </source>
</evidence>
<dbReference type="SUPFAM" id="SSF52540">
    <property type="entry name" value="P-loop containing nucleoside triphosphate hydrolases"/>
    <property type="match status" value="1"/>
</dbReference>
<gene>
    <name evidence="10" type="ORF">NCWK1_0438</name>
</gene>
<evidence type="ECO:0000313" key="10">
    <source>
        <dbReference type="EMBL" id="GBE90719.1"/>
    </source>
</evidence>
<organism evidence="10 11">
    <name type="scientific">Nostoc cycadae WK-1</name>
    <dbReference type="NCBI Taxonomy" id="1861711"/>
    <lineage>
        <taxon>Bacteria</taxon>
        <taxon>Bacillati</taxon>
        <taxon>Cyanobacteriota</taxon>
        <taxon>Cyanophyceae</taxon>
        <taxon>Nostocales</taxon>
        <taxon>Nostocaceae</taxon>
        <taxon>Nostoc</taxon>
    </lineage>
</organism>
<dbReference type="InterPro" id="IPR003593">
    <property type="entry name" value="AAA+_ATPase"/>
</dbReference>
<feature type="transmembrane region" description="Helical" evidence="8">
    <location>
        <begin position="272"/>
        <end position="291"/>
    </location>
</feature>